<dbReference type="RefSeq" id="WP_047724293.1">
    <property type="nucleotide sequence ID" value="NZ_CABGII010000039.1"/>
</dbReference>
<reference evidence="1" key="1">
    <citation type="submission" date="2022-09" db="EMBL/GenBank/DDBJ databases">
        <title>Intensive care unit water sources are persistently colonized with multi-drug resistant bacteria and are the site of extensive horizontal gene transfer of antibiotic resistance genes.</title>
        <authorList>
            <person name="Diorio-Toth L."/>
        </authorList>
    </citation>
    <scope>NUCLEOTIDE SEQUENCE</scope>
    <source>
        <strain evidence="1">GD03918</strain>
    </source>
</reference>
<protein>
    <submittedName>
        <fullName evidence="1">DUF2877 domain-containing protein</fullName>
    </submittedName>
</protein>
<dbReference type="AlphaFoldDB" id="A0A1Q8YZK9"/>
<evidence type="ECO:0000313" key="1">
    <source>
        <dbReference type="EMBL" id="MDH0961900.1"/>
    </source>
</evidence>
<sequence>MERIRPLIGSVDAPDHRQPWRTGGLWRRTINLYVAGGALLTLHHRGQGVSPGGWVVRHRDFIRLHAALRTGASPIARNDGIQVGDLLLMPPRRRCSLRLRCQSVSAYLPPALMSRREETGLFGPLSQAIELRQHPELRQLRHCFASALAGNAVDWRLWLGKGPGLTPSLDDMLIGMMLAAWRSGRMSPCGGRAFFRASGDLYAATTQVSVNYLHYASEGRFASPLMHFACALQRGRRLEPAVESLLAMGHTSGADTLLGFWLAQHLI</sequence>
<dbReference type="Proteomes" id="UP001159937">
    <property type="component" value="Unassembled WGS sequence"/>
</dbReference>
<organism evidence="1 2">
    <name type="scientific">Klebsiella michiganensis</name>
    <dbReference type="NCBI Taxonomy" id="1134687"/>
    <lineage>
        <taxon>Bacteria</taxon>
        <taxon>Pseudomonadati</taxon>
        <taxon>Pseudomonadota</taxon>
        <taxon>Gammaproteobacteria</taxon>
        <taxon>Enterobacterales</taxon>
        <taxon>Enterobacteriaceae</taxon>
        <taxon>Klebsiella/Raoultella group</taxon>
        <taxon>Klebsiella</taxon>
    </lineage>
</organism>
<dbReference type="EMBL" id="JAOCBF010000003">
    <property type="protein sequence ID" value="MDH0961900.1"/>
    <property type="molecule type" value="Genomic_DNA"/>
</dbReference>
<dbReference type="Pfam" id="PF11392">
    <property type="entry name" value="AllH"/>
    <property type="match status" value="1"/>
</dbReference>
<dbReference type="InterPro" id="IPR021530">
    <property type="entry name" value="AllH-like"/>
</dbReference>
<comment type="caution">
    <text evidence="1">The sequence shown here is derived from an EMBL/GenBank/DDBJ whole genome shotgun (WGS) entry which is preliminary data.</text>
</comment>
<name>A0A1Q8YZK9_9ENTR</name>
<evidence type="ECO:0000313" key="2">
    <source>
        <dbReference type="Proteomes" id="UP001159937"/>
    </source>
</evidence>
<proteinExistence type="predicted"/>
<accession>A0A1Q8YZK9</accession>
<gene>
    <name evidence="1" type="ORF">N5C89_03475</name>
</gene>